<accession>A0ABU1YB77</accession>
<evidence type="ECO:0000256" key="1">
    <source>
        <dbReference type="SAM" id="SignalP"/>
    </source>
</evidence>
<organism evidence="3 4">
    <name type="scientific">Flavobacterium piscis</name>
    <dbReference type="NCBI Taxonomy" id="1114874"/>
    <lineage>
        <taxon>Bacteria</taxon>
        <taxon>Pseudomonadati</taxon>
        <taxon>Bacteroidota</taxon>
        <taxon>Flavobacteriia</taxon>
        <taxon>Flavobacteriales</taxon>
        <taxon>Flavobacteriaceae</taxon>
        <taxon>Flavobacterium</taxon>
    </lineage>
</organism>
<gene>
    <name evidence="3" type="ORF">J2W48_003443</name>
</gene>
<comment type="caution">
    <text evidence="3">The sequence shown here is derived from an EMBL/GenBank/DDBJ whole genome shotgun (WGS) entry which is preliminary data.</text>
</comment>
<feature type="signal peptide" evidence="1">
    <location>
        <begin position="1"/>
        <end position="23"/>
    </location>
</feature>
<dbReference type="Pfam" id="PF17803">
    <property type="entry name" value="Cadherin_4"/>
    <property type="match status" value="1"/>
</dbReference>
<dbReference type="Proteomes" id="UP001269081">
    <property type="component" value="Unassembled WGS sequence"/>
</dbReference>
<evidence type="ECO:0000313" key="4">
    <source>
        <dbReference type="Proteomes" id="UP001269081"/>
    </source>
</evidence>
<dbReference type="InterPro" id="IPR040853">
    <property type="entry name" value="RapA2_cadherin-like"/>
</dbReference>
<dbReference type="EMBL" id="JAVDWQ010000012">
    <property type="protein sequence ID" value="MDR7211489.1"/>
    <property type="molecule type" value="Genomic_DNA"/>
</dbReference>
<dbReference type="Gene3D" id="2.60.40.10">
    <property type="entry name" value="Immunoglobulins"/>
    <property type="match status" value="2"/>
</dbReference>
<evidence type="ECO:0000313" key="3">
    <source>
        <dbReference type="EMBL" id="MDR7211489.1"/>
    </source>
</evidence>
<feature type="non-terminal residue" evidence="3">
    <location>
        <position position="1262"/>
    </location>
</feature>
<feature type="domain" description="RapA2 cadherin-like" evidence="2">
    <location>
        <begin position="1224"/>
        <end position="1262"/>
    </location>
</feature>
<protein>
    <recommendedName>
        <fullName evidence="2">RapA2 cadherin-like domain-containing protein</fullName>
    </recommendedName>
</protein>
<dbReference type="InterPro" id="IPR013783">
    <property type="entry name" value="Ig-like_fold"/>
</dbReference>
<sequence>MRKNYFLKICLAFLFLMSLCLKAQTTGMIVEPATGSSAAILDPNSDGYVSATTAGFLGNDKLNSELSWRTLIPAGTEPSSDVRNGPDCGFSDFVESTSGGIDPVFHLSNGANWLFRFRMASIAPNAKSYSILVDIDNLIGPSDDCYLAGVNPGFELEIVLSTKFGVRIYDHRLPCGSNLVQSYGIDRIQKSIAASTVCSSLNYFLDFYVDWAHLTSQFGINPSTVMRYAIVDNMAADKSTICNPSSASDIGGINDDSCGNLESCFTEVVVNQPGCSPSNTSSCVFSDCPIINGSPLQVGATVVSVTTTESNGVLRVYVNESLAGTQNINSGSGTYNVTISSSLVANANVRATAQGIGEVESGTNCNNLQVAGTTCTSPPTDIIICNANKAFTGVAVPGAIIRLYNSSGDLMNPSSGTSFTGGQIVSVAFPSGLSPSTANFLWRCVGSGETTSCTAGGGPCLVDGNYYLTAQVPGQCESTPTWFCIGLSGSTSVPTISTAVSTSTLTVTGNLAGNIAENNGVSIFFYKNGNQIATTTTTNNTGNWSIAFPANTFKACDQIYVVAARNTATQRCPSQSSTMIVSGGSSTAPIITGSYCGTTSIVSGTSTETNGTSISVYNNSILVGTTTVSGGIWSANVSPAISSGSTITAKATNSVQCESESLSSASVIVGVRNNNSVLITPNPLTENNLLINGTGTPNDVIKLYIDNWPLYRDFAENFAATATVDGSGNWSITLIDNTLYAGATVAAVSSNASTCESVLQDPTPVVCVSPDTSLVVSPDNVTICSGYAATNIQIDNSEIGVIYQLYNNTLGSNTGSSIIGNGGLITLSTSVLTSSATISVIAIKSPYDGTCTQTLSETINVTVQSPPTIALETVSNTTSCSGADGSIQISGLGNSTSYDVNYLFNGVATSGTFITNGFGVLTISSLNAGSYENIYTTLFGCNSLNTITGPVIISDPGALPAPVIGMIIQPTCSVSTGSVELSGLPSGSWIINPGAISGSGTTATISGLSASTTYNFAVTEIATSCTSLASSDVVINSIPSAPTIILETVTDPNSCIAANGTIKISGLSNTTTYDVNYLFNNNPVLTSIISNGVGELVVENLSGGTITNLYIVISSCNSNIISGPIILNEPSCGNTINAVDDNTFGVQTPSTTADTTVGNVTANDELNGVLVTAANTNVTPITSGPLSIDSEGVLTLAANATSGTYTITYELCEAGATPSNCNSATATVVVAENDAPVALDDATSTNEDTPVTINVTTNDTDV</sequence>
<dbReference type="RefSeq" id="WP_310282841.1">
    <property type="nucleotide sequence ID" value="NZ_JAVDWQ010000012.1"/>
</dbReference>
<reference evidence="3 4" key="1">
    <citation type="submission" date="2023-07" db="EMBL/GenBank/DDBJ databases">
        <title>Sorghum-associated microbial communities from plants grown in Nebraska, USA.</title>
        <authorList>
            <person name="Schachtman D."/>
        </authorList>
    </citation>
    <scope>NUCLEOTIDE SEQUENCE [LARGE SCALE GENOMIC DNA]</scope>
    <source>
        <strain evidence="3 4">4129</strain>
    </source>
</reference>
<keyword evidence="4" id="KW-1185">Reference proteome</keyword>
<keyword evidence="1" id="KW-0732">Signal</keyword>
<name>A0ABU1YB77_9FLAO</name>
<evidence type="ECO:0000259" key="2">
    <source>
        <dbReference type="Pfam" id="PF17803"/>
    </source>
</evidence>
<feature type="chain" id="PRO_5045571696" description="RapA2 cadherin-like domain-containing protein" evidence="1">
    <location>
        <begin position="24"/>
        <end position="1262"/>
    </location>
</feature>
<proteinExistence type="predicted"/>